<evidence type="ECO:0000313" key="3">
    <source>
        <dbReference type="Proteomes" id="UP001058533"/>
    </source>
</evidence>
<feature type="domain" description="EAL" evidence="1">
    <location>
        <begin position="335"/>
        <end position="589"/>
    </location>
</feature>
<dbReference type="Gene3D" id="3.30.450.40">
    <property type="match status" value="1"/>
</dbReference>
<dbReference type="SUPFAM" id="SSF55781">
    <property type="entry name" value="GAF domain-like"/>
    <property type="match status" value="1"/>
</dbReference>
<keyword evidence="3" id="KW-1185">Reference proteome</keyword>
<dbReference type="EMBL" id="CP101740">
    <property type="protein sequence ID" value="UUL83035.1"/>
    <property type="molecule type" value="Genomic_DNA"/>
</dbReference>
<dbReference type="SUPFAM" id="SSF141868">
    <property type="entry name" value="EAL domain-like"/>
    <property type="match status" value="1"/>
</dbReference>
<dbReference type="InterPro" id="IPR029016">
    <property type="entry name" value="GAF-like_dom_sf"/>
</dbReference>
<dbReference type="InterPro" id="IPR001633">
    <property type="entry name" value="EAL_dom"/>
</dbReference>
<dbReference type="InterPro" id="IPR035919">
    <property type="entry name" value="EAL_sf"/>
</dbReference>
<dbReference type="Pfam" id="PF00563">
    <property type="entry name" value="EAL"/>
    <property type="match status" value="1"/>
</dbReference>
<proteinExistence type="predicted"/>
<dbReference type="PANTHER" id="PTHR33121">
    <property type="entry name" value="CYCLIC DI-GMP PHOSPHODIESTERASE PDEF"/>
    <property type="match status" value="1"/>
</dbReference>
<dbReference type="CDD" id="cd01948">
    <property type="entry name" value="EAL"/>
    <property type="match status" value="1"/>
</dbReference>
<dbReference type="SMART" id="SM00065">
    <property type="entry name" value="GAF"/>
    <property type="match status" value="1"/>
</dbReference>
<dbReference type="Gene3D" id="3.30.70.270">
    <property type="match status" value="1"/>
</dbReference>
<evidence type="ECO:0000259" key="1">
    <source>
        <dbReference type="PROSITE" id="PS50883"/>
    </source>
</evidence>
<protein>
    <submittedName>
        <fullName evidence="2">EAL domain-containing protein</fullName>
    </submittedName>
</protein>
<dbReference type="InterPro" id="IPR003018">
    <property type="entry name" value="GAF"/>
</dbReference>
<sequence length="595" mass="64914">MTGHDRLMADRYEAARLDALRRLNLLDTSPSEAFDRITRLASQIFGLPVSAVSLTDHDRQWFKSRVGVAHQSIPRDKAPCAAVAESTAPLVVPDLSADRRYATSILVDQGVRFYAGAPLTTRDGYGLGALCVLGPEPRSATDAEMASLNDLAEMVMTQIELTHAMGRIDPLSGLPNRTQFLEDLEDLARDTPGARRLAVLVDLARADQLDNGVRALGSAYIDTLVQEGARVLRAKLGSKRTAYHVASTKFVFLAPPEVDERSYRGQLESLLLRLAKGPETKFGLSGMIGVAPFIVGESTPNDVLRLAYSASLDACNFEPAISFYSCTEDSAHRRRFTLLEDFGVALKARAQLRLVYQPRVDLASRRCLGAEALLRWDHPTLGEVSPAEFIPIIEQTSLARPTTAKVLDAGLAQLGAWLASGMPMRLSINVSAANLDECDFAQRLQLGLLKHRVPPDTFEIELTESAVMENKARSLSQLAAIEAAGIAIAIDDFGTGQSSLAYLQQLPARVVKIDQSFIRRLTEGEREQTLVCSMISLSHDLGYRVVAEGVETAEAADLLCEMGCDEAQGYFFARPMEVGEFERWYATQAAARAAA</sequence>
<dbReference type="InterPro" id="IPR000160">
    <property type="entry name" value="GGDEF_dom"/>
</dbReference>
<gene>
    <name evidence="2" type="ORF">NMP03_02025</name>
</gene>
<organism evidence="2 3">
    <name type="scientific">Sphingomonas qomolangmaensis</name>
    <dbReference type="NCBI Taxonomy" id="2918765"/>
    <lineage>
        <taxon>Bacteria</taxon>
        <taxon>Pseudomonadati</taxon>
        <taxon>Pseudomonadota</taxon>
        <taxon>Alphaproteobacteria</taxon>
        <taxon>Sphingomonadales</taxon>
        <taxon>Sphingomonadaceae</taxon>
        <taxon>Sphingomonas</taxon>
    </lineage>
</organism>
<accession>A0ABY5L7U2</accession>
<dbReference type="PANTHER" id="PTHR33121:SF19">
    <property type="entry name" value="CYCLIC DI-GMP PHOSPHODIESTERASE PA2567"/>
    <property type="match status" value="1"/>
</dbReference>
<dbReference type="PROSITE" id="PS50883">
    <property type="entry name" value="EAL"/>
    <property type="match status" value="1"/>
</dbReference>
<dbReference type="SMART" id="SM00267">
    <property type="entry name" value="GGDEF"/>
    <property type="match status" value="1"/>
</dbReference>
<reference evidence="2" key="1">
    <citation type="submission" date="2022-07" db="EMBL/GenBank/DDBJ databases">
        <title>Sphingomonas sp. nov., a novel bacterium isolated from the north slope of the Mount Everest.</title>
        <authorList>
            <person name="Cui X."/>
            <person name="Liu Y."/>
        </authorList>
    </citation>
    <scope>NUCLEOTIDE SEQUENCE</scope>
    <source>
        <strain evidence="2">S5-59</strain>
    </source>
</reference>
<dbReference type="InterPro" id="IPR050706">
    <property type="entry name" value="Cyclic-di-GMP_PDE-like"/>
</dbReference>
<dbReference type="SUPFAM" id="SSF55073">
    <property type="entry name" value="Nucleotide cyclase"/>
    <property type="match status" value="1"/>
</dbReference>
<name>A0ABY5L7U2_9SPHN</name>
<dbReference type="InterPro" id="IPR043128">
    <property type="entry name" value="Rev_trsase/Diguanyl_cyclase"/>
</dbReference>
<dbReference type="Pfam" id="PF00990">
    <property type="entry name" value="GGDEF"/>
    <property type="match status" value="1"/>
</dbReference>
<dbReference type="Proteomes" id="UP001058533">
    <property type="component" value="Chromosome"/>
</dbReference>
<dbReference type="Gene3D" id="3.20.20.450">
    <property type="entry name" value="EAL domain"/>
    <property type="match status" value="1"/>
</dbReference>
<dbReference type="SMART" id="SM00052">
    <property type="entry name" value="EAL"/>
    <property type="match status" value="1"/>
</dbReference>
<dbReference type="RefSeq" id="WP_256506879.1">
    <property type="nucleotide sequence ID" value="NZ_CP101740.1"/>
</dbReference>
<dbReference type="Pfam" id="PF01590">
    <property type="entry name" value="GAF"/>
    <property type="match status" value="1"/>
</dbReference>
<dbReference type="InterPro" id="IPR029787">
    <property type="entry name" value="Nucleotide_cyclase"/>
</dbReference>
<evidence type="ECO:0000313" key="2">
    <source>
        <dbReference type="EMBL" id="UUL83035.1"/>
    </source>
</evidence>